<comment type="subunit">
    <text evidence="2">Homotetramer.</text>
</comment>
<dbReference type="CDD" id="cd03445">
    <property type="entry name" value="Thioesterase_II_repeat2"/>
    <property type="match status" value="1"/>
</dbReference>
<dbReference type="AlphaFoldDB" id="Q9BIA9"/>
<dbReference type="InterPro" id="IPR029069">
    <property type="entry name" value="HotDog_dom_sf"/>
</dbReference>
<keyword evidence="10" id="KW-1267">Proteomics identification</keyword>
<dbReference type="Reactome" id="R-CEL-2046106">
    <property type="pathway name" value="alpha-linolenic acid (ALA) metabolism"/>
</dbReference>
<evidence type="ECO:0007829" key="10">
    <source>
        <dbReference type="PeptideAtlas" id="Q9BIA9"/>
    </source>
</evidence>
<dbReference type="Gene3D" id="2.40.160.210">
    <property type="entry name" value="Acyl-CoA thioesterase, double hotdog domain"/>
    <property type="match status" value="1"/>
</dbReference>
<sequence length="357" mass="41047">MFVKNVNWDSDIRHLEPLGNSWEVPSNHPVIMTTVPLKSEFKKVNNFQEIAHKFFDFTELKKDSFSPSTLSNGRQAHHGAAYGGLIFSQALAAAEKTVDEQFKPHSMHSYFILNVDTKEPISYNVRRIRDGRSFITRTVEAVQKDKVCFVLQCSFHVEEKSSIIHQSEMPKVPEPEVLMSMRDAVPYMKELVEKGEVTPPPAMLARLQSYDSKVYSDDQDLFEMRCTNLGNYYGFASDKKPELYFWMRARGDLSNDERFHRWLIAYNSDSLLVSTAVSPHYTTGFCSSMLFSLDHCVWFHRSEVKADEWLLFECKSRIASGSRATIEGRIWRRDGVLIASCQQEALVRSKSDEPSKL</sequence>
<proteinExistence type="evidence at protein level"/>
<dbReference type="GO" id="GO:0047617">
    <property type="term" value="F:fatty acyl-CoA hydrolase activity"/>
    <property type="evidence" value="ECO:0000318"/>
    <property type="project" value="GO_Central"/>
</dbReference>
<dbReference type="Bgee" id="WBGene00015887">
    <property type="expression patterns" value="Expressed in larva and 4 other cell types or tissues"/>
</dbReference>
<keyword evidence="8" id="KW-1185">Reference proteome</keyword>
<dbReference type="NCBIfam" id="TIGR00189">
    <property type="entry name" value="tesB"/>
    <property type="match status" value="1"/>
</dbReference>
<dbReference type="InParanoid" id="Q9BIA9"/>
<dbReference type="HOGENOM" id="CLU_032690_3_0_1"/>
<organism evidence="7 8">
    <name type="scientific">Caenorhabditis elegans</name>
    <dbReference type="NCBI Taxonomy" id="6239"/>
    <lineage>
        <taxon>Eukaryota</taxon>
        <taxon>Metazoa</taxon>
        <taxon>Ecdysozoa</taxon>
        <taxon>Nematoda</taxon>
        <taxon>Chromadorea</taxon>
        <taxon>Rhabditida</taxon>
        <taxon>Rhabditina</taxon>
        <taxon>Rhabditomorpha</taxon>
        <taxon>Rhabditoidea</taxon>
        <taxon>Rhabditidae</taxon>
        <taxon>Peloderinae</taxon>
        <taxon>Caenorhabditis</taxon>
    </lineage>
</organism>
<dbReference type="FunFam" id="2.40.160.210:FF:000001">
    <property type="entry name" value="Acyl-CoA thioesterase II"/>
    <property type="match status" value="1"/>
</dbReference>
<accession>Q9BIA9</accession>
<dbReference type="GO" id="GO:0006637">
    <property type="term" value="P:acyl-CoA metabolic process"/>
    <property type="evidence" value="ECO:0000318"/>
    <property type="project" value="GO_Central"/>
</dbReference>
<evidence type="ECO:0000313" key="9">
    <source>
        <dbReference type="WormBase" id="C17C3.1a"/>
    </source>
</evidence>
<dbReference type="InterPro" id="IPR042171">
    <property type="entry name" value="Acyl-CoA_hotdog"/>
</dbReference>
<evidence type="ECO:0000256" key="4">
    <source>
        <dbReference type="ARBA" id="ARBA00023098"/>
    </source>
</evidence>
<evidence type="ECO:0000256" key="3">
    <source>
        <dbReference type="ARBA" id="ARBA00022801"/>
    </source>
</evidence>
<evidence type="ECO:0000313" key="7">
    <source>
        <dbReference type="EMBL" id="CCD64829.1"/>
    </source>
</evidence>
<dbReference type="InterPro" id="IPR049450">
    <property type="entry name" value="ACOT8-like_C"/>
</dbReference>
<evidence type="ECO:0000259" key="6">
    <source>
        <dbReference type="Pfam" id="PF20789"/>
    </source>
</evidence>
<name>Q9BIA9_CAEEL</name>
<dbReference type="STRING" id="6239.C17C3.1a.1"/>
<keyword evidence="4" id="KW-0443">Lipid metabolism</keyword>
<dbReference type="CTD" id="173942"/>
<dbReference type="ExpressionAtlas" id="Q9BIA9">
    <property type="expression patterns" value="baseline and differential"/>
</dbReference>
<dbReference type="InterPro" id="IPR003703">
    <property type="entry name" value="Acyl_CoA_thio"/>
</dbReference>
<feature type="domain" description="Acyl-CoA thioesterase-like C-terminal" evidence="6">
    <location>
        <begin position="237"/>
        <end position="347"/>
    </location>
</feature>
<evidence type="ECO:0000256" key="1">
    <source>
        <dbReference type="ARBA" id="ARBA00006538"/>
    </source>
</evidence>
<dbReference type="FunCoup" id="Q9BIA9">
    <property type="interactions" value="95"/>
</dbReference>
<dbReference type="Reactome" id="R-CEL-9033241">
    <property type="pathway name" value="Peroxisomal protein import"/>
</dbReference>
<dbReference type="CDD" id="cd03444">
    <property type="entry name" value="Thioesterase_II_repeat1"/>
    <property type="match status" value="1"/>
</dbReference>
<evidence type="ECO:0000313" key="8">
    <source>
        <dbReference type="Proteomes" id="UP000001940"/>
    </source>
</evidence>
<dbReference type="SMR" id="Q9BIA9"/>
<dbReference type="GO" id="GO:0009062">
    <property type="term" value="P:fatty acid catabolic process"/>
    <property type="evidence" value="ECO:0000318"/>
    <property type="project" value="GO_Central"/>
</dbReference>
<evidence type="ECO:0000256" key="2">
    <source>
        <dbReference type="ARBA" id="ARBA00011881"/>
    </source>
</evidence>
<dbReference type="EMBL" id="BX284602">
    <property type="protein sequence ID" value="CCD64829.1"/>
    <property type="molecule type" value="Genomic_DNA"/>
</dbReference>
<protein>
    <submittedName>
        <fullName evidence="7">Palmitoyl-CoA hydrolase</fullName>
    </submittedName>
</protein>
<keyword evidence="3 7" id="KW-0378">Hydrolase</keyword>
<dbReference type="Reactome" id="R-CEL-390247">
    <property type="pathway name" value="Beta-oxidation of very long chain fatty acids"/>
</dbReference>
<dbReference type="Reactome" id="R-CEL-193368">
    <property type="pathway name" value="Synthesis of bile acids and bile salts via 7alpha-hydroxycholesterol"/>
</dbReference>
<comment type="similarity">
    <text evidence="1">Belongs to the C/M/P thioester hydrolase family.</text>
</comment>
<dbReference type="PhylomeDB" id="Q9BIA9"/>
<dbReference type="eggNOG" id="KOG3016">
    <property type="taxonomic scope" value="Eukaryota"/>
</dbReference>
<dbReference type="UCSC" id="C17C3.1d.1">
    <property type="organism name" value="c. elegans"/>
</dbReference>
<gene>
    <name evidence="7 9" type="ORF">C17C3.1</name>
    <name evidence="7" type="ORF">CELE_C17C3.1</name>
</gene>
<dbReference type="PaxDb" id="6239-C17C3.1a"/>
<dbReference type="AGR" id="WB:WBGene00015887"/>
<evidence type="ECO:0000259" key="5">
    <source>
        <dbReference type="Pfam" id="PF13622"/>
    </source>
</evidence>
<dbReference type="Reactome" id="R-CEL-389887">
    <property type="pathway name" value="Beta-oxidation of pristanoyl-CoA"/>
</dbReference>
<dbReference type="Proteomes" id="UP000001940">
    <property type="component" value="Chromosome II"/>
</dbReference>
<reference evidence="7 8" key="1">
    <citation type="journal article" date="1998" name="Science">
        <title>Genome sequence of the nematode C. elegans: a platform for investigating biology.</title>
        <authorList>
            <consortium name="The C. elegans sequencing consortium"/>
            <person name="Sulson J.E."/>
            <person name="Waterston R."/>
        </authorList>
    </citation>
    <scope>NUCLEOTIDE SEQUENCE [LARGE SCALE GENOMIC DNA]</scope>
    <source>
        <strain evidence="7 8">Bristol N2</strain>
    </source>
</reference>
<dbReference type="OrthoDB" id="68328at2759"/>
<dbReference type="Pfam" id="PF20789">
    <property type="entry name" value="4HBT_3C"/>
    <property type="match status" value="1"/>
</dbReference>
<feature type="domain" description="Acyl-CoA thioesterase-like N-terminal HotDog" evidence="5">
    <location>
        <begin position="79"/>
        <end position="156"/>
    </location>
</feature>
<dbReference type="GO" id="GO:0005782">
    <property type="term" value="C:peroxisomal matrix"/>
    <property type="evidence" value="ECO:0000318"/>
    <property type="project" value="GO_Central"/>
</dbReference>
<dbReference type="GeneID" id="173942"/>
<dbReference type="PANTHER" id="PTHR11066">
    <property type="entry name" value="ACYL-COA THIOESTERASE"/>
    <property type="match status" value="1"/>
</dbReference>
<dbReference type="InterPro" id="IPR049449">
    <property type="entry name" value="TesB_ACOT8-like_N"/>
</dbReference>
<dbReference type="SUPFAM" id="SSF54637">
    <property type="entry name" value="Thioesterase/thiol ester dehydrase-isomerase"/>
    <property type="match status" value="2"/>
</dbReference>
<dbReference type="RefSeq" id="NP_495075.1">
    <property type="nucleotide sequence ID" value="NM_062674.7"/>
</dbReference>
<dbReference type="WormBase" id="C17C3.1a">
    <property type="protein sequence ID" value="CE27070"/>
    <property type="gene ID" value="WBGene00015887"/>
</dbReference>
<dbReference type="PANTHER" id="PTHR11066:SF34">
    <property type="entry name" value="ACYL-COENZYME A THIOESTERASE 8"/>
    <property type="match status" value="1"/>
</dbReference>
<dbReference type="OMA" id="HNRVWMK"/>
<dbReference type="Pfam" id="PF13622">
    <property type="entry name" value="4HBT_3"/>
    <property type="match status" value="1"/>
</dbReference>